<feature type="transmembrane region" description="Helical" evidence="2">
    <location>
        <begin position="6"/>
        <end position="24"/>
    </location>
</feature>
<feature type="compositionally biased region" description="Acidic residues" evidence="1">
    <location>
        <begin position="65"/>
        <end position="75"/>
    </location>
</feature>
<protein>
    <submittedName>
        <fullName evidence="3">Uncharacterized protein</fullName>
    </submittedName>
</protein>
<keyword evidence="2" id="KW-0472">Membrane</keyword>
<dbReference type="AlphaFoldDB" id="A0A8H7UXI0"/>
<keyword evidence="2" id="KW-1133">Transmembrane helix</keyword>
<reference evidence="3" key="1">
    <citation type="submission" date="2020-12" db="EMBL/GenBank/DDBJ databases">
        <title>Metabolic potential, ecology and presence of endohyphal bacteria is reflected in genomic diversity of Mucoromycotina.</title>
        <authorList>
            <person name="Muszewska A."/>
            <person name="Okrasinska A."/>
            <person name="Steczkiewicz K."/>
            <person name="Drgas O."/>
            <person name="Orlowska M."/>
            <person name="Perlinska-Lenart U."/>
            <person name="Aleksandrzak-Piekarczyk T."/>
            <person name="Szatraj K."/>
            <person name="Zielenkiewicz U."/>
            <person name="Pilsyk S."/>
            <person name="Malc E."/>
            <person name="Mieczkowski P."/>
            <person name="Kruszewska J.S."/>
            <person name="Biernat P."/>
            <person name="Pawlowska J."/>
        </authorList>
    </citation>
    <scope>NUCLEOTIDE SEQUENCE</scope>
    <source>
        <strain evidence="3">WA0000017839</strain>
    </source>
</reference>
<accession>A0A8H7UXI0</accession>
<evidence type="ECO:0000313" key="3">
    <source>
        <dbReference type="EMBL" id="KAG2202311.1"/>
    </source>
</evidence>
<sequence>MAHVIFYGGYFSVWLMLVLLLWNVSMLRNTRLLKFTRDGDDYRPWKQVSRQNEEESWHLQPWNEEHEEDENEHMN</sequence>
<evidence type="ECO:0000256" key="1">
    <source>
        <dbReference type="SAM" id="MobiDB-lite"/>
    </source>
</evidence>
<dbReference type="Proteomes" id="UP000603453">
    <property type="component" value="Unassembled WGS sequence"/>
</dbReference>
<keyword evidence="2" id="KW-0812">Transmembrane</keyword>
<organism evidence="3 4">
    <name type="scientific">Mucor saturninus</name>
    <dbReference type="NCBI Taxonomy" id="64648"/>
    <lineage>
        <taxon>Eukaryota</taxon>
        <taxon>Fungi</taxon>
        <taxon>Fungi incertae sedis</taxon>
        <taxon>Mucoromycota</taxon>
        <taxon>Mucoromycotina</taxon>
        <taxon>Mucoromycetes</taxon>
        <taxon>Mucorales</taxon>
        <taxon>Mucorineae</taxon>
        <taxon>Mucoraceae</taxon>
        <taxon>Mucor</taxon>
    </lineage>
</organism>
<proteinExistence type="predicted"/>
<evidence type="ECO:0000256" key="2">
    <source>
        <dbReference type="SAM" id="Phobius"/>
    </source>
</evidence>
<comment type="caution">
    <text evidence="3">The sequence shown here is derived from an EMBL/GenBank/DDBJ whole genome shotgun (WGS) entry which is preliminary data.</text>
</comment>
<feature type="region of interest" description="Disordered" evidence="1">
    <location>
        <begin position="48"/>
        <end position="75"/>
    </location>
</feature>
<evidence type="ECO:0000313" key="4">
    <source>
        <dbReference type="Proteomes" id="UP000603453"/>
    </source>
</evidence>
<name>A0A8H7UXI0_9FUNG</name>
<gene>
    <name evidence="3" type="ORF">INT47_010759</name>
</gene>
<keyword evidence="4" id="KW-1185">Reference proteome</keyword>
<dbReference type="EMBL" id="JAEPRD010000062">
    <property type="protein sequence ID" value="KAG2202311.1"/>
    <property type="molecule type" value="Genomic_DNA"/>
</dbReference>